<dbReference type="GO" id="GO:0003700">
    <property type="term" value="F:DNA-binding transcription factor activity"/>
    <property type="evidence" value="ECO:0007669"/>
    <property type="project" value="InterPro"/>
</dbReference>
<dbReference type="InterPro" id="IPR003812">
    <property type="entry name" value="Fido"/>
</dbReference>
<evidence type="ECO:0000256" key="1">
    <source>
        <dbReference type="ARBA" id="ARBA00023015"/>
    </source>
</evidence>
<dbReference type="InterPro" id="IPR040198">
    <property type="entry name" value="Fido_containing"/>
</dbReference>
<feature type="domain" description="Fido" evidence="6">
    <location>
        <begin position="104"/>
        <end position="253"/>
    </location>
</feature>
<evidence type="ECO:0000313" key="7">
    <source>
        <dbReference type="EMBL" id="OGK19363.1"/>
    </source>
</evidence>
<dbReference type="EMBL" id="MFZH01000012">
    <property type="protein sequence ID" value="OGK19363.1"/>
    <property type="molecule type" value="Genomic_DNA"/>
</dbReference>
<evidence type="ECO:0000256" key="3">
    <source>
        <dbReference type="PIRSR" id="PIRSR640198-1"/>
    </source>
</evidence>
<dbReference type="InterPro" id="IPR001034">
    <property type="entry name" value="DeoR_HTH"/>
</dbReference>
<dbReference type="SUPFAM" id="SSF140931">
    <property type="entry name" value="Fic-like"/>
    <property type="match status" value="1"/>
</dbReference>
<evidence type="ECO:0000256" key="2">
    <source>
        <dbReference type="ARBA" id="ARBA00023163"/>
    </source>
</evidence>
<keyword evidence="2" id="KW-0804">Transcription</keyword>
<gene>
    <name evidence="7" type="ORF">A2799_02490</name>
</gene>
<dbReference type="Proteomes" id="UP000176850">
    <property type="component" value="Unassembled WGS sequence"/>
</dbReference>
<feature type="binding site" evidence="4">
    <location>
        <begin position="194"/>
        <end position="201"/>
    </location>
    <ligand>
        <name>ATP</name>
        <dbReference type="ChEBI" id="CHEBI:30616"/>
    </ligand>
</feature>
<dbReference type="Gene3D" id="1.10.3290.10">
    <property type="entry name" value="Fido-like domain"/>
    <property type="match status" value="1"/>
</dbReference>
<feature type="active site" evidence="3">
    <location>
        <position position="190"/>
    </location>
</feature>
<name>A0A1F7GKA9_9BACT</name>
<dbReference type="PANTHER" id="PTHR13504:SF38">
    <property type="entry name" value="FIDO DOMAIN-CONTAINING PROTEIN"/>
    <property type="match status" value="1"/>
</dbReference>
<evidence type="ECO:0000313" key="8">
    <source>
        <dbReference type="Proteomes" id="UP000176850"/>
    </source>
</evidence>
<dbReference type="InterPro" id="IPR036597">
    <property type="entry name" value="Fido-like_dom_sf"/>
</dbReference>
<protein>
    <recommendedName>
        <fullName evidence="6">Fido domain-containing protein</fullName>
    </recommendedName>
</protein>
<dbReference type="PROSITE" id="PS51459">
    <property type="entry name" value="FIDO"/>
    <property type="match status" value="1"/>
</dbReference>
<dbReference type="PANTHER" id="PTHR13504">
    <property type="entry name" value="FIDO DOMAIN-CONTAINING PROTEIN DDB_G0283145"/>
    <property type="match status" value="1"/>
</dbReference>
<proteinExistence type="predicted"/>
<accession>A0A1F7GKA9</accession>
<evidence type="ECO:0000256" key="5">
    <source>
        <dbReference type="PIRSR" id="PIRSR640198-3"/>
    </source>
</evidence>
<evidence type="ECO:0000259" key="6">
    <source>
        <dbReference type="PROSITE" id="PS51459"/>
    </source>
</evidence>
<comment type="caution">
    <text evidence="7">The sequence shown here is derived from an EMBL/GenBank/DDBJ whole genome shotgun (WGS) entry which is preliminary data.</text>
</comment>
<keyword evidence="4" id="KW-0067">ATP-binding</keyword>
<dbReference type="GO" id="GO:0005524">
    <property type="term" value="F:ATP binding"/>
    <property type="evidence" value="ECO:0007669"/>
    <property type="project" value="UniProtKB-KW"/>
</dbReference>
<dbReference type="Gene3D" id="1.10.10.10">
    <property type="entry name" value="Winged helix-like DNA-binding domain superfamily/Winged helix DNA-binding domain"/>
    <property type="match status" value="1"/>
</dbReference>
<dbReference type="Pfam" id="PF08220">
    <property type="entry name" value="HTH_DeoR"/>
    <property type="match status" value="1"/>
</dbReference>
<dbReference type="AlphaFoldDB" id="A0A1F7GKA9"/>
<evidence type="ECO:0000256" key="4">
    <source>
        <dbReference type="PIRSR" id="PIRSR640198-2"/>
    </source>
</evidence>
<dbReference type="Pfam" id="PF02661">
    <property type="entry name" value="Fic"/>
    <property type="match status" value="1"/>
</dbReference>
<reference evidence="7 8" key="1">
    <citation type="journal article" date="2016" name="Nat. Commun.">
        <title>Thousands of microbial genomes shed light on interconnected biogeochemical processes in an aquifer system.</title>
        <authorList>
            <person name="Anantharaman K."/>
            <person name="Brown C.T."/>
            <person name="Hug L.A."/>
            <person name="Sharon I."/>
            <person name="Castelle C.J."/>
            <person name="Probst A.J."/>
            <person name="Thomas B.C."/>
            <person name="Singh A."/>
            <person name="Wilkins M.J."/>
            <person name="Karaoz U."/>
            <person name="Brodie E.L."/>
            <person name="Williams K.H."/>
            <person name="Hubbard S.S."/>
            <person name="Banfield J.F."/>
        </authorList>
    </citation>
    <scope>NUCLEOTIDE SEQUENCE [LARGE SCALE GENOMIC DNA]</scope>
</reference>
<feature type="site" description="Important for autoinhibition of adenylyltransferase activity" evidence="5">
    <location>
        <position position="55"/>
    </location>
</feature>
<keyword evidence="1" id="KW-0805">Transcription regulation</keyword>
<dbReference type="InterPro" id="IPR036388">
    <property type="entry name" value="WH-like_DNA-bd_sf"/>
</dbReference>
<sequence length="347" mass="40486">MFDPKYTITNTLLRNIGKIEGAREVIADAPLLPLWEKRFREDAIIRQSHHGTHIEGNKLNLSEAKDVLLGRDILGHARDVQEVINYRRVLEVIEDETEREVERVSEALIKKLHRVVVHKILPEDQSGEYRTKQVVIRNSENGEITFRPPAPLEVPFLMREFLYWINKYSDEEIHPILKAGIVHHELVRIHPFIDGNGRVSRALATLILFLGKYDIRRFFSLEEFYDKDAYSYYENLHKASDGDLTSWLEYFVRGVSIEFERVKLNVLRLSKDTYLKQKLGGKQVFLTDRQTKIIEYIQSIGYLQNQSFNSVFDDVSEDTVLRDVKDLIEKGIIKKIGKTKAARYVMV</sequence>
<organism evidence="7 8">
    <name type="scientific">Candidatus Roizmanbacteria bacterium RIFCSPHIGHO2_01_FULL_39_24</name>
    <dbReference type="NCBI Taxonomy" id="1802032"/>
    <lineage>
        <taxon>Bacteria</taxon>
        <taxon>Candidatus Roizmaniibacteriota</taxon>
    </lineage>
</organism>
<keyword evidence="4" id="KW-0547">Nucleotide-binding</keyword>
<feature type="binding site" evidence="4">
    <location>
        <begin position="232"/>
        <end position="233"/>
    </location>
    <ligand>
        <name>ATP</name>
        <dbReference type="ChEBI" id="CHEBI:30616"/>
    </ligand>
</feature>